<evidence type="ECO:0000256" key="1">
    <source>
        <dbReference type="SAM" id="MobiDB-lite"/>
    </source>
</evidence>
<gene>
    <name evidence="2" type="ORF">HK097_011193</name>
</gene>
<name>A0AAD5SKM5_9FUNG</name>
<dbReference type="EMBL" id="JADGJD010000009">
    <property type="protein sequence ID" value="KAJ3057188.1"/>
    <property type="molecule type" value="Genomic_DNA"/>
</dbReference>
<proteinExistence type="predicted"/>
<feature type="compositionally biased region" description="Low complexity" evidence="1">
    <location>
        <begin position="20"/>
        <end position="38"/>
    </location>
</feature>
<accession>A0AAD5SKM5</accession>
<sequence length="165" mass="17508">MPGKRSAGDFETEEVPTVHSSTTEEASSSITAIITPTTKKGRTAGKKAEAGVRMGKISNDGAKRAKITKKEGSSVGFTAAGTSTDLAHTGTSHLTPEDQAILARYEPDANTPWTEDSSALLLALYHANPSTTVAQAQQELNSRLGYKKKQVENKLSGFKKKESKG</sequence>
<organism evidence="2 3">
    <name type="scientific">Rhizophlyctis rosea</name>
    <dbReference type="NCBI Taxonomy" id="64517"/>
    <lineage>
        <taxon>Eukaryota</taxon>
        <taxon>Fungi</taxon>
        <taxon>Fungi incertae sedis</taxon>
        <taxon>Chytridiomycota</taxon>
        <taxon>Chytridiomycota incertae sedis</taxon>
        <taxon>Chytridiomycetes</taxon>
        <taxon>Rhizophlyctidales</taxon>
        <taxon>Rhizophlyctidaceae</taxon>
        <taxon>Rhizophlyctis</taxon>
    </lineage>
</organism>
<evidence type="ECO:0000313" key="2">
    <source>
        <dbReference type="EMBL" id="KAJ3057188.1"/>
    </source>
</evidence>
<feature type="region of interest" description="Disordered" evidence="1">
    <location>
        <begin position="1"/>
        <end position="69"/>
    </location>
</feature>
<reference evidence="2" key="1">
    <citation type="submission" date="2020-05" db="EMBL/GenBank/DDBJ databases">
        <title>Phylogenomic resolution of chytrid fungi.</title>
        <authorList>
            <person name="Stajich J.E."/>
            <person name="Amses K."/>
            <person name="Simmons R."/>
            <person name="Seto K."/>
            <person name="Myers J."/>
            <person name="Bonds A."/>
            <person name="Quandt C.A."/>
            <person name="Barry K."/>
            <person name="Liu P."/>
            <person name="Grigoriev I."/>
            <person name="Longcore J.E."/>
            <person name="James T.Y."/>
        </authorList>
    </citation>
    <scope>NUCLEOTIDE SEQUENCE</scope>
    <source>
        <strain evidence="2">JEL0318</strain>
    </source>
</reference>
<keyword evidence="3" id="KW-1185">Reference proteome</keyword>
<evidence type="ECO:0000313" key="3">
    <source>
        <dbReference type="Proteomes" id="UP001212841"/>
    </source>
</evidence>
<dbReference type="Proteomes" id="UP001212841">
    <property type="component" value="Unassembled WGS sequence"/>
</dbReference>
<protein>
    <submittedName>
        <fullName evidence="2">Uncharacterized protein</fullName>
    </submittedName>
</protein>
<dbReference type="AlphaFoldDB" id="A0AAD5SKM5"/>
<comment type="caution">
    <text evidence="2">The sequence shown here is derived from an EMBL/GenBank/DDBJ whole genome shotgun (WGS) entry which is preliminary data.</text>
</comment>